<proteinExistence type="predicted"/>
<dbReference type="SUPFAM" id="SSF74784">
    <property type="entry name" value="Translin"/>
    <property type="match status" value="1"/>
</dbReference>
<dbReference type="Gene3D" id="1.20.58.2140">
    <property type="match status" value="1"/>
</dbReference>
<dbReference type="AlphaFoldDB" id="A0A1F2WQ48"/>
<evidence type="ECO:0000313" key="1">
    <source>
        <dbReference type="EMBL" id="OFW58959.1"/>
    </source>
</evidence>
<name>A0A1F2WQ48_9ACTN</name>
<dbReference type="PANTHER" id="PTHR10741">
    <property type="entry name" value="TRANSLIN AND TRANSLIN ASSOCIATED PROTEIN X"/>
    <property type="match status" value="1"/>
</dbReference>
<dbReference type="GO" id="GO:0043565">
    <property type="term" value="F:sequence-specific DNA binding"/>
    <property type="evidence" value="ECO:0007669"/>
    <property type="project" value="InterPro"/>
</dbReference>
<sequence length="213" mass="24316">MDWEALRSCIKSDFDSKNATREEVLKICRSLVQTSSYIIRSVHRGEKEEAQHLLDQARDLSASITEITKDHPQVYSAGFVHDAQKEYAEARATYALINREPLPLPEDIGVEYPAYLNGLGEAVGELRRSILDLIREGHLERGDELLNSMDDIYYLLVSFDYPDAITGNLRRTTDMARAIMERTRGDLTTSLRQSKLRQAISELEENLRENGKK</sequence>
<dbReference type="InterPro" id="IPR002848">
    <property type="entry name" value="Translin_fam"/>
</dbReference>
<dbReference type="CDD" id="cd14820">
    <property type="entry name" value="TRAX"/>
    <property type="match status" value="1"/>
</dbReference>
<comment type="caution">
    <text evidence="1">The sequence shown here is derived from an EMBL/GenBank/DDBJ whole genome shotgun (WGS) entry which is preliminary data.</text>
</comment>
<protein>
    <recommendedName>
        <fullName evidence="3">Haloacid dehalogenase</fullName>
    </recommendedName>
</protein>
<dbReference type="Proteomes" id="UP000177876">
    <property type="component" value="Unassembled WGS sequence"/>
</dbReference>
<dbReference type="InterPro" id="IPR036081">
    <property type="entry name" value="Translin_sf"/>
</dbReference>
<accession>A0A1F2WQ48</accession>
<dbReference type="STRING" id="1797197.A2Y75_00260"/>
<evidence type="ECO:0008006" key="3">
    <source>
        <dbReference type="Google" id="ProtNLM"/>
    </source>
</evidence>
<reference evidence="1 2" key="1">
    <citation type="journal article" date="2016" name="Nat. Commun.">
        <title>Thousands of microbial genomes shed light on interconnected biogeochemical processes in an aquifer system.</title>
        <authorList>
            <person name="Anantharaman K."/>
            <person name="Brown C.T."/>
            <person name="Hug L.A."/>
            <person name="Sharon I."/>
            <person name="Castelle C.J."/>
            <person name="Probst A.J."/>
            <person name="Thomas B.C."/>
            <person name="Singh A."/>
            <person name="Wilkins M.J."/>
            <person name="Karaoz U."/>
            <person name="Brodie E.L."/>
            <person name="Williams K.H."/>
            <person name="Hubbard S.S."/>
            <person name="Banfield J.F."/>
        </authorList>
    </citation>
    <scope>NUCLEOTIDE SEQUENCE [LARGE SCALE GENOMIC DNA]</scope>
</reference>
<dbReference type="EMBL" id="MELK01000019">
    <property type="protein sequence ID" value="OFW58959.1"/>
    <property type="molecule type" value="Genomic_DNA"/>
</dbReference>
<gene>
    <name evidence="1" type="ORF">A2Y75_00260</name>
</gene>
<evidence type="ECO:0000313" key="2">
    <source>
        <dbReference type="Proteomes" id="UP000177876"/>
    </source>
</evidence>
<organism evidence="1 2">
    <name type="scientific">Candidatus Solincola sediminis</name>
    <dbReference type="NCBI Taxonomy" id="1797199"/>
    <lineage>
        <taxon>Bacteria</taxon>
        <taxon>Bacillati</taxon>
        <taxon>Actinomycetota</taxon>
        <taxon>Candidatus Geothermincolia</taxon>
        <taxon>Candidatus Geothermincolales</taxon>
        <taxon>Candidatus Geothermincolaceae</taxon>
        <taxon>Candidatus Solincola</taxon>
    </lineage>
</organism>